<dbReference type="SUPFAM" id="SSF50447">
    <property type="entry name" value="Translation proteins"/>
    <property type="match status" value="2"/>
</dbReference>
<proteinExistence type="inferred from homology"/>
<dbReference type="GO" id="GO:0005737">
    <property type="term" value="C:cytoplasm"/>
    <property type="evidence" value="ECO:0007669"/>
    <property type="project" value="UniProtKB-SubCell"/>
</dbReference>
<dbReference type="SUPFAM" id="SSF52540">
    <property type="entry name" value="P-loop containing nucleoside triphosphate hydrolases"/>
    <property type="match status" value="1"/>
</dbReference>
<dbReference type="InterPro" id="IPR027417">
    <property type="entry name" value="P-loop_NTPase"/>
</dbReference>
<dbReference type="InterPro" id="IPR053905">
    <property type="entry name" value="EF-G-like_DII"/>
</dbReference>
<name>A0A940IAW3_9PROT</name>
<dbReference type="InterPro" id="IPR000795">
    <property type="entry name" value="T_Tr_GTP-bd_dom"/>
</dbReference>
<dbReference type="GO" id="GO:0003743">
    <property type="term" value="F:translation initiation factor activity"/>
    <property type="evidence" value="ECO:0007669"/>
    <property type="project" value="UniProtKB-UniRule"/>
</dbReference>
<dbReference type="InterPro" id="IPR000178">
    <property type="entry name" value="TF_IF2_bacterial-like"/>
</dbReference>
<dbReference type="NCBIfam" id="TIGR00487">
    <property type="entry name" value="IF-2"/>
    <property type="match status" value="1"/>
</dbReference>
<feature type="binding site" evidence="8">
    <location>
        <begin position="307"/>
        <end position="314"/>
    </location>
    <ligand>
        <name>GTP</name>
        <dbReference type="ChEBI" id="CHEBI:37565"/>
    </ligand>
</feature>
<dbReference type="GO" id="GO:0003924">
    <property type="term" value="F:GTPase activity"/>
    <property type="evidence" value="ECO:0007669"/>
    <property type="project" value="UniProtKB-UniRule"/>
</dbReference>
<feature type="domain" description="Tr-type G" evidence="11">
    <location>
        <begin position="298"/>
        <end position="468"/>
    </location>
</feature>
<keyword evidence="5 8" id="KW-0648">Protein biosynthesis</keyword>
<dbReference type="PROSITE" id="PS51722">
    <property type="entry name" value="G_TR_2"/>
    <property type="match status" value="1"/>
</dbReference>
<dbReference type="CDD" id="cd03692">
    <property type="entry name" value="mtIF2_IVc"/>
    <property type="match status" value="1"/>
</dbReference>
<dbReference type="InterPro" id="IPR006847">
    <property type="entry name" value="IF2_N"/>
</dbReference>
<keyword evidence="4 8" id="KW-0547">Nucleotide-binding</keyword>
<dbReference type="CDD" id="cd03702">
    <property type="entry name" value="IF2_mtIF2_II"/>
    <property type="match status" value="1"/>
</dbReference>
<dbReference type="Pfam" id="PF22042">
    <property type="entry name" value="EF-G_D2"/>
    <property type="match status" value="1"/>
</dbReference>
<dbReference type="Gene3D" id="2.40.30.10">
    <property type="entry name" value="Translation factors"/>
    <property type="match status" value="2"/>
</dbReference>
<evidence type="ECO:0000313" key="12">
    <source>
        <dbReference type="EMBL" id="MBO8407310.1"/>
    </source>
</evidence>
<dbReference type="InterPro" id="IPR036925">
    <property type="entry name" value="TIF_IF2_dom3_sf"/>
</dbReference>
<evidence type="ECO:0000256" key="5">
    <source>
        <dbReference type="ARBA" id="ARBA00022917"/>
    </source>
</evidence>
<dbReference type="InterPro" id="IPR023115">
    <property type="entry name" value="TIF_IF2_dom3"/>
</dbReference>
<feature type="binding site" evidence="8">
    <location>
        <begin position="408"/>
        <end position="411"/>
    </location>
    <ligand>
        <name>GTP</name>
        <dbReference type="ChEBI" id="CHEBI:37565"/>
    </ligand>
</feature>
<dbReference type="AlphaFoldDB" id="A0A940IAW3"/>
<dbReference type="GO" id="GO:0005525">
    <property type="term" value="F:GTP binding"/>
    <property type="evidence" value="ECO:0007669"/>
    <property type="project" value="UniProtKB-KW"/>
</dbReference>
<dbReference type="FunFam" id="2.40.30.10:FF:000054">
    <property type="entry name" value="Translation initiation factor IF-2"/>
    <property type="match status" value="1"/>
</dbReference>
<comment type="function">
    <text evidence="7 8 9">One of the essential components for the initiation of protein synthesis. Protects formylmethionyl-tRNA from spontaneous hydrolysis and promotes its binding to the 30S ribosomal subunits. Also involved in the hydrolysis of GTP during the formation of the 70S ribosomal complex.</text>
</comment>
<dbReference type="InterPro" id="IPR044145">
    <property type="entry name" value="IF2_II"/>
</dbReference>
<dbReference type="PANTHER" id="PTHR43381:SF5">
    <property type="entry name" value="TR-TYPE G DOMAIN-CONTAINING PROTEIN"/>
    <property type="match status" value="1"/>
</dbReference>
<dbReference type="FunFam" id="2.40.30.10:FF:000008">
    <property type="entry name" value="Translation initiation factor IF-2"/>
    <property type="match status" value="1"/>
</dbReference>
<feature type="region of interest" description="Disordered" evidence="10">
    <location>
        <begin position="34"/>
        <end position="55"/>
    </location>
</feature>
<protein>
    <recommendedName>
        <fullName evidence="2 8">Translation initiation factor IF-2</fullName>
    </recommendedName>
</protein>
<evidence type="ECO:0000256" key="10">
    <source>
        <dbReference type="SAM" id="MobiDB-lite"/>
    </source>
</evidence>
<dbReference type="EMBL" id="JADINE010000032">
    <property type="protein sequence ID" value="MBO8407310.1"/>
    <property type="molecule type" value="Genomic_DNA"/>
</dbReference>
<accession>A0A940IAW3</accession>
<evidence type="ECO:0000256" key="7">
    <source>
        <dbReference type="ARBA" id="ARBA00025162"/>
    </source>
</evidence>
<dbReference type="Gene3D" id="3.40.50.300">
    <property type="entry name" value="P-loop containing nucleotide triphosphate hydrolases"/>
    <property type="match status" value="1"/>
</dbReference>
<evidence type="ECO:0000313" key="13">
    <source>
        <dbReference type="Proteomes" id="UP000721442"/>
    </source>
</evidence>
<gene>
    <name evidence="8 12" type="primary">infB</name>
    <name evidence="12" type="ORF">IAC77_02515</name>
</gene>
<reference evidence="12" key="2">
    <citation type="journal article" date="2021" name="PeerJ">
        <title>Extensive microbial diversity within the chicken gut microbiome revealed by metagenomics and culture.</title>
        <authorList>
            <person name="Gilroy R."/>
            <person name="Ravi A."/>
            <person name="Getino M."/>
            <person name="Pursley I."/>
            <person name="Horton D.L."/>
            <person name="Alikhan N.F."/>
            <person name="Baker D."/>
            <person name="Gharbi K."/>
            <person name="Hall N."/>
            <person name="Watson M."/>
            <person name="Adriaenssens E.M."/>
            <person name="Foster-Nyarko E."/>
            <person name="Jarju S."/>
            <person name="Secka A."/>
            <person name="Antonio M."/>
            <person name="Oren A."/>
            <person name="Chaudhuri R.R."/>
            <person name="La Ragione R."/>
            <person name="Hildebrand F."/>
            <person name="Pallen M.J."/>
        </authorList>
    </citation>
    <scope>NUCLEOTIDE SEQUENCE</scope>
    <source>
        <strain evidence="12">B1-16210</strain>
    </source>
</reference>
<feature type="region of interest" description="Disordered" evidence="10">
    <location>
        <begin position="69"/>
        <end position="161"/>
    </location>
</feature>
<dbReference type="FunFam" id="3.40.50.10050:FF:000001">
    <property type="entry name" value="Translation initiation factor IF-2"/>
    <property type="match status" value="1"/>
</dbReference>
<dbReference type="Pfam" id="PF11987">
    <property type="entry name" value="IF-2"/>
    <property type="match status" value="1"/>
</dbReference>
<evidence type="ECO:0000256" key="2">
    <source>
        <dbReference type="ARBA" id="ARBA00020675"/>
    </source>
</evidence>
<comment type="similarity">
    <text evidence="1 8 9">Belongs to the TRAFAC class translation factor GTPase superfamily. Classic translation factor GTPase family. IF-2 subfamily.</text>
</comment>
<dbReference type="Proteomes" id="UP000721442">
    <property type="component" value="Unassembled WGS sequence"/>
</dbReference>
<evidence type="ECO:0000256" key="9">
    <source>
        <dbReference type="RuleBase" id="RU000644"/>
    </source>
</evidence>
<keyword evidence="3 8" id="KW-0396">Initiation factor</keyword>
<dbReference type="InterPro" id="IPR015760">
    <property type="entry name" value="TIF_IF2"/>
</dbReference>
<dbReference type="Pfam" id="PF00009">
    <property type="entry name" value="GTP_EFTU"/>
    <property type="match status" value="1"/>
</dbReference>
<evidence type="ECO:0000259" key="11">
    <source>
        <dbReference type="PROSITE" id="PS51722"/>
    </source>
</evidence>
<dbReference type="HAMAP" id="MF_00100_B">
    <property type="entry name" value="IF_2_B"/>
    <property type="match status" value="1"/>
</dbReference>
<dbReference type="NCBIfam" id="TIGR00231">
    <property type="entry name" value="small_GTP"/>
    <property type="match status" value="1"/>
</dbReference>
<comment type="caution">
    <text evidence="8">Lacks conserved residue(s) required for the propagation of feature annotation.</text>
</comment>
<comment type="subcellular location">
    <subcellularLocation>
        <location evidence="8">Cytoplasm</location>
    </subcellularLocation>
</comment>
<sequence>MATLTLGKSVTIDQVASKKGDAVFVERRRRVVAPGSKELREEPSAPAQTHNAADEKLRAVLEAARAREEERRQRAAAEAAATAAREAEIARETREYEQVKEQLAARENVAETQPAEENTPVRPTQAKKQFSQPSPRAKQNRDDDEDMGMGRASKFSGGKKEFKKTGKISLHDIVIGGDDDDDDEIGLRGANRRRSEASLKRFREKARAVFSAPQKVEHVVTLGDTITVKDLAAAMAEKVGNVIKKLMEMGMMASQNQTIDADTAELVAGEFGAKVKRVVVKPYADQLERVPNPEHMQPRPPVVTVVGHVDHGKTSLLDAFRHANVAAREAGGITQHISAYEVKTKSGAMITFLDTPGHETFTAMRARGAQMADIVVLVVAANDSIMPQTIEAINHIRAAKVPFIVAINKIDLPDADPTRVKTDLLQQEVQVEELGGDVQCVEISATKHIGLEKLEEAILLQAGIMDLKADPDMPAVAYVVEAKMERGLGATATILMRQGTLSIGDVFVVGETYGRVRGLINSAGERVKSVKPGQPVVVLGLQSVPSAGDDLHVMETEAQTREVAAYRAQQARDRANAVKRTSLQELFARRDETKKLVLPIVLRADVQGSVEAITDMLKDIHTDKASVEILSSGVGQITEGDIRLAAASGAVVIAFNVRADSMVRDMARSSGVDIRYHSVVYRITDEIKEILAGKLAPERKENFIGYADVIALFTVGKGIRVAGCRVTEGVIKKDAFVRLLRNNVVIYDGKIGELRREKNEVREVTGAGVEFGMSFDKYNDLKEGDRVECYEVEEVRAKL</sequence>
<dbReference type="PANTHER" id="PTHR43381">
    <property type="entry name" value="TRANSLATION INITIATION FACTOR IF-2-RELATED"/>
    <property type="match status" value="1"/>
</dbReference>
<dbReference type="Pfam" id="PF04760">
    <property type="entry name" value="IF2_N"/>
    <property type="match status" value="1"/>
</dbReference>
<dbReference type="Gene3D" id="3.40.50.10050">
    <property type="entry name" value="Translation initiation factor IF- 2, domain 3"/>
    <property type="match status" value="1"/>
</dbReference>
<dbReference type="InterPro" id="IPR009000">
    <property type="entry name" value="Transl_B-barrel_sf"/>
</dbReference>
<organism evidence="12 13">
    <name type="scientific">Candidatus Enterousia excrementavium</name>
    <dbReference type="NCBI Taxonomy" id="2840789"/>
    <lineage>
        <taxon>Bacteria</taxon>
        <taxon>Pseudomonadati</taxon>
        <taxon>Pseudomonadota</taxon>
        <taxon>Alphaproteobacteria</taxon>
        <taxon>Candidatus Enterousia</taxon>
    </lineage>
</organism>
<dbReference type="SUPFAM" id="SSF52156">
    <property type="entry name" value="Initiation factor IF2/eIF5b, domain 3"/>
    <property type="match status" value="1"/>
</dbReference>
<reference evidence="12" key="1">
    <citation type="submission" date="2020-10" db="EMBL/GenBank/DDBJ databases">
        <authorList>
            <person name="Gilroy R."/>
        </authorList>
    </citation>
    <scope>NUCLEOTIDE SEQUENCE</scope>
    <source>
        <strain evidence="12">B1-16210</strain>
    </source>
</reference>
<dbReference type="InterPro" id="IPR005225">
    <property type="entry name" value="Small_GTP-bd"/>
</dbReference>
<keyword evidence="6 8" id="KW-0342">GTP-binding</keyword>
<evidence type="ECO:0000256" key="4">
    <source>
        <dbReference type="ARBA" id="ARBA00022741"/>
    </source>
</evidence>
<evidence type="ECO:0000256" key="1">
    <source>
        <dbReference type="ARBA" id="ARBA00007733"/>
    </source>
</evidence>
<feature type="compositionally biased region" description="Basic and acidic residues" evidence="10">
    <location>
        <begin position="85"/>
        <end position="104"/>
    </location>
</feature>
<evidence type="ECO:0000256" key="3">
    <source>
        <dbReference type="ARBA" id="ARBA00022540"/>
    </source>
</evidence>
<keyword evidence="8" id="KW-0963">Cytoplasm</keyword>
<dbReference type="CDD" id="cd01887">
    <property type="entry name" value="IF2_eIF5B"/>
    <property type="match status" value="1"/>
</dbReference>
<evidence type="ECO:0000256" key="6">
    <source>
        <dbReference type="ARBA" id="ARBA00023134"/>
    </source>
</evidence>
<dbReference type="FunFam" id="3.40.50.300:FF:000019">
    <property type="entry name" value="Translation initiation factor IF-2"/>
    <property type="match status" value="1"/>
</dbReference>
<evidence type="ECO:0000256" key="8">
    <source>
        <dbReference type="HAMAP-Rule" id="MF_00100"/>
    </source>
</evidence>
<feature type="binding site" evidence="8">
    <location>
        <begin position="354"/>
        <end position="358"/>
    </location>
    <ligand>
        <name>GTP</name>
        <dbReference type="ChEBI" id="CHEBI:37565"/>
    </ligand>
</feature>
<comment type="caution">
    <text evidence="12">The sequence shown here is derived from an EMBL/GenBank/DDBJ whole genome shotgun (WGS) entry which is preliminary data.</text>
</comment>